<dbReference type="InterPro" id="IPR021327">
    <property type="entry name" value="DUF2934"/>
</dbReference>
<name>A0A6H1U2F3_9CYAN</name>
<dbReference type="Pfam" id="PF11154">
    <property type="entry name" value="DUF2934"/>
    <property type="match status" value="1"/>
</dbReference>
<protein>
    <submittedName>
        <fullName evidence="1">DUF2934 domain-containing protein</fullName>
    </submittedName>
</protein>
<gene>
    <name evidence="1" type="ORF">HCG48_15420</name>
</gene>
<dbReference type="KEGG" id="oxy:HCG48_15420"/>
<sequence length="43" mass="5228">MVPYTPSDADLRTRAYHIWQSWGCPDDKADECWFEAQRQLRRQ</sequence>
<dbReference type="AlphaFoldDB" id="A0A6H1U2F3"/>
<dbReference type="Proteomes" id="UP000500857">
    <property type="component" value="Chromosome"/>
</dbReference>
<dbReference type="RefSeq" id="WP_168569951.1">
    <property type="nucleotide sequence ID" value="NZ_CP051167.1"/>
</dbReference>
<evidence type="ECO:0000313" key="2">
    <source>
        <dbReference type="Proteomes" id="UP000500857"/>
    </source>
</evidence>
<organism evidence="1 2">
    <name type="scientific">Oxynema aestuarii AP17</name>
    <dbReference type="NCBI Taxonomy" id="2064643"/>
    <lineage>
        <taxon>Bacteria</taxon>
        <taxon>Bacillati</taxon>
        <taxon>Cyanobacteriota</taxon>
        <taxon>Cyanophyceae</taxon>
        <taxon>Oscillatoriophycideae</taxon>
        <taxon>Oscillatoriales</taxon>
        <taxon>Oscillatoriaceae</taxon>
        <taxon>Oxynema</taxon>
        <taxon>Oxynema aestuarii</taxon>
    </lineage>
</organism>
<evidence type="ECO:0000313" key="1">
    <source>
        <dbReference type="EMBL" id="QIZ71799.1"/>
    </source>
</evidence>
<proteinExistence type="predicted"/>
<accession>A0A6H1U2F3</accession>
<dbReference type="EMBL" id="CP051167">
    <property type="protein sequence ID" value="QIZ71799.1"/>
    <property type="molecule type" value="Genomic_DNA"/>
</dbReference>
<keyword evidence="2" id="KW-1185">Reference proteome</keyword>
<reference evidence="1 2" key="1">
    <citation type="submission" date="2020-04" db="EMBL/GenBank/DDBJ databases">
        <authorList>
            <person name="Basu S."/>
            <person name="Maruthanayagam V."/>
            <person name="Chakraborty S."/>
            <person name="Pramanik A."/>
            <person name="Mukherjee J."/>
            <person name="Brink B."/>
        </authorList>
    </citation>
    <scope>NUCLEOTIDE SEQUENCE [LARGE SCALE GENOMIC DNA]</scope>
    <source>
        <strain evidence="1 2">AP17</strain>
    </source>
</reference>